<dbReference type="GO" id="GO:0008270">
    <property type="term" value="F:zinc ion binding"/>
    <property type="evidence" value="ECO:0007669"/>
    <property type="project" value="UniProtKB-KW"/>
</dbReference>
<feature type="compositionally biased region" description="Polar residues" evidence="9">
    <location>
        <begin position="81"/>
        <end position="92"/>
    </location>
</feature>
<feature type="region of interest" description="Disordered" evidence="9">
    <location>
        <begin position="759"/>
        <end position="837"/>
    </location>
</feature>
<feature type="compositionally biased region" description="Acidic residues" evidence="9">
    <location>
        <begin position="776"/>
        <end position="792"/>
    </location>
</feature>
<feature type="compositionally biased region" description="Polar residues" evidence="9">
    <location>
        <begin position="387"/>
        <end position="396"/>
    </location>
</feature>
<dbReference type="Pfam" id="PF10497">
    <property type="entry name" value="zf-4CXXC_R1"/>
    <property type="match status" value="1"/>
</dbReference>
<feature type="compositionally biased region" description="Basic and acidic residues" evidence="9">
    <location>
        <begin position="812"/>
        <end position="832"/>
    </location>
</feature>
<name>A0AAD6T261_9AGAR</name>
<keyword evidence="5" id="KW-0805">Transcription regulation</keyword>
<evidence type="ECO:0000256" key="2">
    <source>
        <dbReference type="ARBA" id="ARBA00022723"/>
    </source>
</evidence>
<evidence type="ECO:0000256" key="7">
    <source>
        <dbReference type="ARBA" id="ARBA00023242"/>
    </source>
</evidence>
<sequence length="869" mass="93705">MGMGVRVRRCVVWPLKGEGEISAGGPVRGMWPAVEAEGKERRRDEGAKKIMAAPAARGRSTQRAIQGPPSPTPKEMRPQFSPLQMQPQQGPSTMVYKSKPRPRASLPKPSKSYPTLPSPAISPTTPSYPAFPSPSHSAPPSSMPSHPSPFFSSPFTSNAMTTIAAQTGLGEDEPMPLSVKAWGKQKARSPSPGYPDAWIHSSGSRGGHSRRTSASHGPRDPMHSPIQDFSAFLNHPDPSPPRMHSSHQHVTPQGLHYHPIIPATSSPVPATSMDEPEQEPQPPDFYSLPFDTEPYGNGTIDPSLLGGGMMEPEVDMAYEPEVEAHEAGEHEMDNSFERDEQEEDVQMRSPSPSGYSSSSEEEGDAPLALRSSRSRPIRPHIPADMIPTTTVHSDGNSPSSDSAPPAPASPQLKPKPSPSPSRPKQTAVKRRVEKGGETKVDDSVIPSVQSADPFFRYSGPPWPPGDRTLFCHQCRGKRGYLSMKYERCGHIFCVRCIMMKYAPNTIAFDTNPDDDDCPRCNNTCTCDICTTRRGESYNYYKSSRRPQKKQKPLGPRVRRTLGEARPKQSPYHVLEQQVIEPTTYYATMYDMTGARIARTFLGVDGDNSVVVAQPARGPRVFIGAVAQEWRLGPNPVVHTELAPIRGKRIRGRGSGRFCVGDERMLSLRVRQRAPAPLQLPEPAAADLVPTVADPVPAVSIPDVTEPSIPAASPAAFVLVDATVPLVAPSSPSPPPAPVSADVEMNVLSDMELESDMGVDVPEDDFASSPLTSVTDSDQEDNGAGEGESETAGEDDRHGHGKGESGHWISLHAADDAALQKRPRTEGMADHCEAGSSSVTLTDSDVAKAISCALGQLGIPTVMATEPSVS</sequence>
<feature type="compositionally biased region" description="Low complexity" evidence="9">
    <location>
        <begin position="127"/>
        <end position="154"/>
    </location>
</feature>
<keyword evidence="3 8" id="KW-0863">Zinc-finger</keyword>
<feature type="compositionally biased region" description="Basic and acidic residues" evidence="9">
    <location>
        <begin position="433"/>
        <end position="442"/>
    </location>
</feature>
<protein>
    <recommendedName>
        <fullName evidence="10">RING-type domain-containing protein</fullName>
    </recommendedName>
</protein>
<dbReference type="Proteomes" id="UP001218188">
    <property type="component" value="Unassembled WGS sequence"/>
</dbReference>
<feature type="region of interest" description="Disordered" evidence="9">
    <location>
        <begin position="168"/>
        <end position="286"/>
    </location>
</feature>
<dbReference type="PROSITE" id="PS50089">
    <property type="entry name" value="ZF_RING_2"/>
    <property type="match status" value="1"/>
</dbReference>
<accession>A0AAD6T261</accession>
<feature type="region of interest" description="Disordered" evidence="9">
    <location>
        <begin position="37"/>
        <end position="154"/>
    </location>
</feature>
<keyword evidence="4" id="KW-0862">Zinc</keyword>
<keyword evidence="2" id="KW-0479">Metal-binding</keyword>
<comment type="caution">
    <text evidence="12">The sequence shown here is derived from an EMBL/GenBank/DDBJ whole genome shotgun (WGS) entry which is preliminary data.</text>
</comment>
<evidence type="ECO:0000256" key="8">
    <source>
        <dbReference type="PROSITE-ProRule" id="PRU00175"/>
    </source>
</evidence>
<dbReference type="InterPro" id="IPR001841">
    <property type="entry name" value="Znf_RING"/>
</dbReference>
<proteinExistence type="predicted"/>
<dbReference type="EMBL" id="JARJCM010000052">
    <property type="protein sequence ID" value="KAJ7035119.1"/>
    <property type="molecule type" value="Genomic_DNA"/>
</dbReference>
<evidence type="ECO:0000256" key="6">
    <source>
        <dbReference type="ARBA" id="ARBA00023163"/>
    </source>
</evidence>
<dbReference type="InterPro" id="IPR018866">
    <property type="entry name" value="Znf-4CXXC_R1"/>
</dbReference>
<feature type="compositionally biased region" description="Pro residues" evidence="9">
    <location>
        <begin position="404"/>
        <end position="421"/>
    </location>
</feature>
<feature type="domain" description="RING-type" evidence="10">
    <location>
        <begin position="471"/>
        <end position="521"/>
    </location>
</feature>
<dbReference type="InterPro" id="IPR017907">
    <property type="entry name" value="Znf_RING_CS"/>
</dbReference>
<feature type="compositionally biased region" description="Low complexity" evidence="9">
    <location>
        <begin position="349"/>
        <end position="358"/>
    </location>
</feature>
<feature type="compositionally biased region" description="Basic and acidic residues" evidence="9">
    <location>
        <begin position="326"/>
        <end position="338"/>
    </location>
</feature>
<evidence type="ECO:0000259" key="10">
    <source>
        <dbReference type="PROSITE" id="PS50089"/>
    </source>
</evidence>
<dbReference type="PROSITE" id="PS00518">
    <property type="entry name" value="ZF_RING_1"/>
    <property type="match status" value="1"/>
</dbReference>
<feature type="compositionally biased region" description="Basic and acidic residues" evidence="9">
    <location>
        <begin position="793"/>
        <end position="804"/>
    </location>
</feature>
<keyword evidence="7" id="KW-0539">Nucleus</keyword>
<evidence type="ECO:0000256" key="1">
    <source>
        <dbReference type="ARBA" id="ARBA00004123"/>
    </source>
</evidence>
<evidence type="ECO:0000256" key="9">
    <source>
        <dbReference type="SAM" id="MobiDB-lite"/>
    </source>
</evidence>
<evidence type="ECO:0000256" key="3">
    <source>
        <dbReference type="ARBA" id="ARBA00022771"/>
    </source>
</evidence>
<reference evidence="12" key="1">
    <citation type="submission" date="2023-03" db="EMBL/GenBank/DDBJ databases">
        <title>Massive genome expansion in bonnet fungi (Mycena s.s.) driven by repeated elements and novel gene families across ecological guilds.</title>
        <authorList>
            <consortium name="Lawrence Berkeley National Laboratory"/>
            <person name="Harder C.B."/>
            <person name="Miyauchi S."/>
            <person name="Viragh M."/>
            <person name="Kuo A."/>
            <person name="Thoen E."/>
            <person name="Andreopoulos B."/>
            <person name="Lu D."/>
            <person name="Skrede I."/>
            <person name="Drula E."/>
            <person name="Henrissat B."/>
            <person name="Morin E."/>
            <person name="Kohler A."/>
            <person name="Barry K."/>
            <person name="LaButti K."/>
            <person name="Morin E."/>
            <person name="Salamov A."/>
            <person name="Lipzen A."/>
            <person name="Mereny Z."/>
            <person name="Hegedus B."/>
            <person name="Baldrian P."/>
            <person name="Stursova M."/>
            <person name="Weitz H."/>
            <person name="Taylor A."/>
            <person name="Grigoriev I.V."/>
            <person name="Nagy L.G."/>
            <person name="Martin F."/>
            <person name="Kauserud H."/>
        </authorList>
    </citation>
    <scope>NUCLEOTIDE SEQUENCE</scope>
    <source>
        <strain evidence="12">CBHHK200</strain>
    </source>
</reference>
<dbReference type="GO" id="GO:0005634">
    <property type="term" value="C:nucleus"/>
    <property type="evidence" value="ECO:0007669"/>
    <property type="project" value="UniProtKB-SubCell"/>
</dbReference>
<evidence type="ECO:0000256" key="5">
    <source>
        <dbReference type="ARBA" id="ARBA00023015"/>
    </source>
</evidence>
<feature type="compositionally biased region" description="Basic and acidic residues" evidence="9">
    <location>
        <begin position="37"/>
        <end position="48"/>
    </location>
</feature>
<dbReference type="EMBL" id="JARJCM010000032">
    <property type="protein sequence ID" value="KAJ7038386.1"/>
    <property type="molecule type" value="Genomic_DNA"/>
</dbReference>
<evidence type="ECO:0000313" key="11">
    <source>
        <dbReference type="EMBL" id="KAJ7035119.1"/>
    </source>
</evidence>
<keyword evidence="13" id="KW-1185">Reference proteome</keyword>
<evidence type="ECO:0000313" key="13">
    <source>
        <dbReference type="Proteomes" id="UP001218188"/>
    </source>
</evidence>
<feature type="region of interest" description="Disordered" evidence="9">
    <location>
        <begin position="326"/>
        <end position="445"/>
    </location>
</feature>
<dbReference type="AlphaFoldDB" id="A0AAD6T261"/>
<feature type="compositionally biased region" description="Basic residues" evidence="9">
    <location>
        <begin position="542"/>
        <end position="559"/>
    </location>
</feature>
<keyword evidence="6" id="KW-0804">Transcription</keyword>
<feature type="region of interest" description="Disordered" evidence="9">
    <location>
        <begin position="540"/>
        <end position="566"/>
    </location>
</feature>
<organism evidence="12 13">
    <name type="scientific">Mycena alexandri</name>
    <dbReference type="NCBI Taxonomy" id="1745969"/>
    <lineage>
        <taxon>Eukaryota</taxon>
        <taxon>Fungi</taxon>
        <taxon>Dikarya</taxon>
        <taxon>Basidiomycota</taxon>
        <taxon>Agaricomycotina</taxon>
        <taxon>Agaricomycetes</taxon>
        <taxon>Agaricomycetidae</taxon>
        <taxon>Agaricales</taxon>
        <taxon>Marasmiineae</taxon>
        <taxon>Mycenaceae</taxon>
        <taxon>Mycena</taxon>
    </lineage>
</organism>
<evidence type="ECO:0000313" key="12">
    <source>
        <dbReference type="EMBL" id="KAJ7038386.1"/>
    </source>
</evidence>
<gene>
    <name evidence="12" type="ORF">C8F04DRAFT_1088984</name>
    <name evidence="11" type="ORF">C8F04DRAFT_1099105</name>
</gene>
<evidence type="ECO:0000256" key="4">
    <source>
        <dbReference type="ARBA" id="ARBA00022833"/>
    </source>
</evidence>
<comment type="subcellular location">
    <subcellularLocation>
        <location evidence="1">Nucleus</location>
    </subcellularLocation>
</comment>